<feature type="chain" id="PRO_5043897698" evidence="3">
    <location>
        <begin position="23"/>
        <end position="363"/>
    </location>
</feature>
<keyword evidence="6" id="KW-1185">Reference proteome</keyword>
<protein>
    <submittedName>
        <fullName evidence="5">OLC1v1031851C1</fullName>
    </submittedName>
</protein>
<dbReference type="PANTHER" id="PTHR32448">
    <property type="entry name" value="OS08G0158400 PROTEIN"/>
    <property type="match status" value="1"/>
</dbReference>
<dbReference type="InterPro" id="IPR016169">
    <property type="entry name" value="FAD-bd_PCMH_sub2"/>
</dbReference>
<evidence type="ECO:0000256" key="1">
    <source>
        <dbReference type="ARBA" id="ARBA00022630"/>
    </source>
</evidence>
<dbReference type="Gene3D" id="3.40.462.20">
    <property type="match status" value="1"/>
</dbReference>
<feature type="signal peptide" evidence="3">
    <location>
        <begin position="1"/>
        <end position="22"/>
    </location>
</feature>
<keyword evidence="1" id="KW-0285">Flavoprotein</keyword>
<organism evidence="5 6">
    <name type="scientific">Oldenlandia corymbosa var. corymbosa</name>
    <dbReference type="NCBI Taxonomy" id="529605"/>
    <lineage>
        <taxon>Eukaryota</taxon>
        <taxon>Viridiplantae</taxon>
        <taxon>Streptophyta</taxon>
        <taxon>Embryophyta</taxon>
        <taxon>Tracheophyta</taxon>
        <taxon>Spermatophyta</taxon>
        <taxon>Magnoliopsida</taxon>
        <taxon>eudicotyledons</taxon>
        <taxon>Gunneridae</taxon>
        <taxon>Pentapetalae</taxon>
        <taxon>asterids</taxon>
        <taxon>lamiids</taxon>
        <taxon>Gentianales</taxon>
        <taxon>Rubiaceae</taxon>
        <taxon>Rubioideae</taxon>
        <taxon>Spermacoceae</taxon>
        <taxon>Hedyotis-Oldenlandia complex</taxon>
        <taxon>Oldenlandia</taxon>
    </lineage>
</organism>
<dbReference type="Pfam" id="PF08031">
    <property type="entry name" value="BBE"/>
    <property type="match status" value="1"/>
</dbReference>
<dbReference type="Gene3D" id="3.30.465.10">
    <property type="match status" value="1"/>
</dbReference>
<name>A0AAV1CMB1_OLDCO</name>
<dbReference type="GO" id="GO:0050660">
    <property type="term" value="F:flavin adenine dinucleotide binding"/>
    <property type="evidence" value="ECO:0007669"/>
    <property type="project" value="InterPro"/>
</dbReference>
<accession>A0AAV1CMB1</accession>
<proteinExistence type="predicted"/>
<dbReference type="AlphaFoldDB" id="A0AAV1CMB1"/>
<dbReference type="InterPro" id="IPR012951">
    <property type="entry name" value="BBE"/>
</dbReference>
<evidence type="ECO:0000256" key="2">
    <source>
        <dbReference type="ARBA" id="ARBA00022827"/>
    </source>
</evidence>
<dbReference type="GO" id="GO:0016491">
    <property type="term" value="F:oxidoreductase activity"/>
    <property type="evidence" value="ECO:0007669"/>
    <property type="project" value="InterPro"/>
</dbReference>
<evidence type="ECO:0000259" key="4">
    <source>
        <dbReference type="Pfam" id="PF08031"/>
    </source>
</evidence>
<evidence type="ECO:0000256" key="3">
    <source>
        <dbReference type="SAM" id="SignalP"/>
    </source>
</evidence>
<evidence type="ECO:0000313" key="6">
    <source>
        <dbReference type="Proteomes" id="UP001161247"/>
    </source>
</evidence>
<gene>
    <name evidence="5" type="ORF">OLC1_LOCUS6717</name>
</gene>
<sequence length="363" mass="41565">MINLRFLFALSLITTFSSLAFAAQDDPDGKLFVSCLLKRDPTISNVIYTPKNTQFLTVLDFLIQNARWENPQTPKPKAILRPTNESHIQSAISCVQLVYKWQQIARKLPVDLTLDVEFRRIISAQTGNLTSYAEFLTAHHGSVDELVSIFDQFFPELNMTKDDCQEMPFIDAYPFLVDQTPKSVKDFLTTRGSPLGKPYFKWKVDFAQDTIPPEGISKIFDELEKVPPFTTQLGWSVFGGGIMDEIPESEIPFPHRGKLMIMRQIVYWNGNDTSSVAQSRVDWVRGVAEILGKYVPDNPRAQYADYRDHDLGVNNAFGRTSIQQARKWGVPYFKDNFDRLVKVKTLVDPTNFFKYEQSFPSLH</sequence>
<dbReference type="EMBL" id="OX459119">
    <property type="protein sequence ID" value="CAI9095829.1"/>
    <property type="molecule type" value="Genomic_DNA"/>
</dbReference>
<dbReference type="Proteomes" id="UP001161247">
    <property type="component" value="Chromosome 2"/>
</dbReference>
<feature type="domain" description="Berberine/berberine-like" evidence="4">
    <location>
        <begin position="303"/>
        <end position="358"/>
    </location>
</feature>
<keyword evidence="3" id="KW-0732">Signal</keyword>
<keyword evidence="2" id="KW-0274">FAD</keyword>
<reference evidence="5" key="1">
    <citation type="submission" date="2023-03" db="EMBL/GenBank/DDBJ databases">
        <authorList>
            <person name="Julca I."/>
        </authorList>
    </citation>
    <scope>NUCLEOTIDE SEQUENCE</scope>
</reference>
<evidence type="ECO:0000313" key="5">
    <source>
        <dbReference type="EMBL" id="CAI9095829.1"/>
    </source>
</evidence>